<evidence type="ECO:0000313" key="1">
    <source>
        <dbReference type="Proteomes" id="UP000887565"/>
    </source>
</evidence>
<accession>A0A915J949</accession>
<organism evidence="1 2">
    <name type="scientific">Romanomermis culicivorax</name>
    <name type="common">Nematode worm</name>
    <dbReference type="NCBI Taxonomy" id="13658"/>
    <lineage>
        <taxon>Eukaryota</taxon>
        <taxon>Metazoa</taxon>
        <taxon>Ecdysozoa</taxon>
        <taxon>Nematoda</taxon>
        <taxon>Enoplea</taxon>
        <taxon>Dorylaimia</taxon>
        <taxon>Mermithida</taxon>
        <taxon>Mermithoidea</taxon>
        <taxon>Mermithidae</taxon>
        <taxon>Romanomermis</taxon>
    </lineage>
</organism>
<dbReference type="Gene3D" id="1.10.150.50">
    <property type="entry name" value="Transcription Factor, Ets-1"/>
    <property type="match status" value="1"/>
</dbReference>
<dbReference type="PANTHER" id="PTHR21359">
    <property type="entry name" value="DUF5577 DOMAIN-CONTAINING PROTEIN"/>
    <property type="match status" value="1"/>
</dbReference>
<dbReference type="PANTHER" id="PTHR21359:SF1">
    <property type="entry name" value="DUF5577 DOMAIN-CONTAINING PROTEIN"/>
    <property type="match status" value="1"/>
</dbReference>
<protein>
    <submittedName>
        <fullName evidence="2">SAM domain-containing protein</fullName>
    </submittedName>
</protein>
<name>A0A915J949_ROMCU</name>
<dbReference type="InterPro" id="IPR039161">
    <property type="entry name" value="C19orf47-like"/>
</dbReference>
<sequence>MAETKSSYWFQFFKNASIPENICLQYSKLFAEHRIQKSQLIDFNKSLLNEIGITAIGDVLAILKCAQKEAEKCSYEKLGILEKQIEKAKKSILKKEIVKSPEKVVAALHKCEKEHVLEKVPSVPDSPKKPKIDTSSTQTSVFQRGLKSIEPVSQKKNIFDRLGRSYSPNPLAKVTFSPDTKSETHIPADEVTSTTDDTLQSLESDRILQKQTKSPLTGRIGLKMTISNIQTVKSFSRDSSACAEIEIIEKMREISEDCRLPRKS</sequence>
<dbReference type="Pfam" id="PF18017">
    <property type="entry name" value="SAM_4"/>
    <property type="match status" value="1"/>
</dbReference>
<dbReference type="WBParaSite" id="nRc.2.0.1.t22994-RA">
    <property type="protein sequence ID" value="nRc.2.0.1.t22994-RA"/>
    <property type="gene ID" value="nRc.2.0.1.g22994"/>
</dbReference>
<dbReference type="Proteomes" id="UP000887565">
    <property type="component" value="Unplaced"/>
</dbReference>
<dbReference type="InterPro" id="IPR013761">
    <property type="entry name" value="SAM/pointed_sf"/>
</dbReference>
<reference evidence="2" key="1">
    <citation type="submission" date="2022-11" db="UniProtKB">
        <authorList>
            <consortium name="WormBaseParasite"/>
        </authorList>
    </citation>
    <scope>IDENTIFICATION</scope>
</reference>
<proteinExistence type="predicted"/>
<dbReference type="SUPFAM" id="SSF47769">
    <property type="entry name" value="SAM/Pointed domain"/>
    <property type="match status" value="1"/>
</dbReference>
<dbReference type="AlphaFoldDB" id="A0A915J949"/>
<evidence type="ECO:0000313" key="2">
    <source>
        <dbReference type="WBParaSite" id="nRc.2.0.1.t22994-RA"/>
    </source>
</evidence>
<dbReference type="GO" id="GO:0005634">
    <property type="term" value="C:nucleus"/>
    <property type="evidence" value="ECO:0007669"/>
    <property type="project" value="TreeGrafter"/>
</dbReference>
<keyword evidence="1" id="KW-1185">Reference proteome</keyword>